<dbReference type="PANTHER" id="PTHR21359">
    <property type="entry name" value="DUF5577 DOMAIN-CONTAINING PROTEIN"/>
    <property type="match status" value="1"/>
</dbReference>
<feature type="region of interest" description="Disordered" evidence="5">
    <location>
        <begin position="177"/>
        <end position="196"/>
    </location>
</feature>
<sequence length="565" mass="60152">MGYQGPTGEVTCQCRILSYTIEMGALGSKVKDRETMVSVTMATSEWIQFFKEAGIPPGPAVNYAVMFVDNRIQKSMLLDLNKEIMNELGVTVVGDIIAILKHAKVVHRQDMCKAATESVPCSSSPLLAELRRGAPSAASRMITNSLNRDSPPGTPPRRPDTSTSKISITVSNKMAAKSAKGSAALAHREEESLEVPTKRRRVTAEMEGKYIINMPKGTTPRTRKILEQQQAAKGLHRTSVFDRLGAETKADTTTGSKPTGVFSRLGATPEMDEDLAWDSDNESSSSVLQYAGVLKKLGRGTAKASPQPALTVKAKATSSAKATPAAAPTLRRLALSSRPGLERKPESLSKVSIIQRLGKAALVPEAQDSQVTSTKSLHRTSVFDRLGAETKADTTTGSKPTGVFSRLGATPEMDEDLAWDSDNESSSSVLQYAGVLKKLGRGTAKASPQPALTVKAKATSSAKATPAAAPTLRRLALSSRPGLERKPESLSKVSIIQRLGKAALVPEAQDSQVTSTKSKSSAEVKVTIKRTLVGPRGSSSSEGLGAQMDHAGTVSVFKRLGRRTF</sequence>
<dbReference type="InterPro" id="IPR040772">
    <property type="entry name" value="C19orf47_SAM"/>
</dbReference>
<dbReference type="SUPFAM" id="SSF47769">
    <property type="entry name" value="SAM/Pointed domain"/>
    <property type="match status" value="1"/>
</dbReference>
<dbReference type="eggNOG" id="KOG3930">
    <property type="taxonomic scope" value="Eukaryota"/>
</dbReference>
<dbReference type="EMBL" id="JH174081">
    <property type="protein sequence ID" value="EHB18343.1"/>
    <property type="molecule type" value="Genomic_DNA"/>
</dbReference>
<gene>
    <name evidence="7" type="ORF">GW7_03572</name>
</gene>
<dbReference type="InterPro" id="IPR041477">
    <property type="entry name" value="DUF5577"/>
</dbReference>
<dbReference type="Pfam" id="PF18017">
    <property type="entry name" value="SAM_4"/>
    <property type="match status" value="1"/>
</dbReference>
<dbReference type="GO" id="GO:0005634">
    <property type="term" value="C:nucleus"/>
    <property type="evidence" value="ECO:0007669"/>
    <property type="project" value="TreeGrafter"/>
</dbReference>
<evidence type="ECO:0000256" key="5">
    <source>
        <dbReference type="SAM" id="MobiDB-lite"/>
    </source>
</evidence>
<evidence type="ECO:0000313" key="8">
    <source>
        <dbReference type="Proteomes" id="UP000006813"/>
    </source>
</evidence>
<organism evidence="7 8">
    <name type="scientific">Heterocephalus glaber</name>
    <name type="common">Naked mole rat</name>
    <dbReference type="NCBI Taxonomy" id="10181"/>
    <lineage>
        <taxon>Eukaryota</taxon>
        <taxon>Metazoa</taxon>
        <taxon>Chordata</taxon>
        <taxon>Craniata</taxon>
        <taxon>Vertebrata</taxon>
        <taxon>Euteleostomi</taxon>
        <taxon>Mammalia</taxon>
        <taxon>Eutheria</taxon>
        <taxon>Euarchontoglires</taxon>
        <taxon>Glires</taxon>
        <taxon>Rodentia</taxon>
        <taxon>Hystricomorpha</taxon>
        <taxon>Bathyergidae</taxon>
        <taxon>Heterocephalus</taxon>
    </lineage>
</organism>
<evidence type="ECO:0000256" key="2">
    <source>
        <dbReference type="ARBA" id="ARBA00022553"/>
    </source>
</evidence>
<accession>G5C9Y2</accession>
<dbReference type="InParanoid" id="G5C9Y2"/>
<dbReference type="CDD" id="cd09531">
    <property type="entry name" value="SAM_CS047"/>
    <property type="match status" value="1"/>
</dbReference>
<keyword evidence="3" id="KW-0832">Ubl conjugation</keyword>
<feature type="region of interest" description="Disordered" evidence="5">
    <location>
        <begin position="137"/>
        <end position="165"/>
    </location>
</feature>
<dbReference type="InterPro" id="IPR039161">
    <property type="entry name" value="C19orf47-like"/>
</dbReference>
<name>G5C9Y2_HETGA</name>
<dbReference type="InterPro" id="IPR013761">
    <property type="entry name" value="SAM/pointed_sf"/>
</dbReference>
<feature type="region of interest" description="Disordered" evidence="5">
    <location>
        <begin position="441"/>
        <end position="473"/>
    </location>
</feature>
<dbReference type="FunFam" id="1.10.150.50:FF:000041">
    <property type="entry name" value="Chromosome 19 C19orf47 homolog"/>
    <property type="match status" value="1"/>
</dbReference>
<dbReference type="FunCoup" id="G5C9Y2">
    <property type="interactions" value="1673"/>
</dbReference>
<evidence type="ECO:0000256" key="3">
    <source>
        <dbReference type="ARBA" id="ARBA00022843"/>
    </source>
</evidence>
<evidence type="ECO:0000313" key="7">
    <source>
        <dbReference type="EMBL" id="EHB18343.1"/>
    </source>
</evidence>
<proteinExistence type="predicted"/>
<feature type="compositionally biased region" description="Low complexity" evidence="5">
    <location>
        <begin position="455"/>
        <end position="473"/>
    </location>
</feature>
<evidence type="ECO:0000259" key="6">
    <source>
        <dbReference type="Pfam" id="PF17740"/>
    </source>
</evidence>
<evidence type="ECO:0000256" key="1">
    <source>
        <dbReference type="ARBA" id="ARBA00022499"/>
    </source>
</evidence>
<reference evidence="7 8" key="1">
    <citation type="journal article" date="2011" name="Nature">
        <title>Genome sequencing reveals insights into physiology and longevity of the naked mole rat.</title>
        <authorList>
            <person name="Kim E.B."/>
            <person name="Fang X."/>
            <person name="Fushan A.A."/>
            <person name="Huang Z."/>
            <person name="Lobanov A.V."/>
            <person name="Han L."/>
            <person name="Marino S.M."/>
            <person name="Sun X."/>
            <person name="Turanov A.A."/>
            <person name="Yang P."/>
            <person name="Yim S.H."/>
            <person name="Zhao X."/>
            <person name="Kasaikina M.V."/>
            <person name="Stoletzki N."/>
            <person name="Peng C."/>
            <person name="Polak P."/>
            <person name="Xiong Z."/>
            <person name="Kiezun A."/>
            <person name="Zhu Y."/>
            <person name="Chen Y."/>
            <person name="Kryukov G.V."/>
            <person name="Zhang Q."/>
            <person name="Peshkin L."/>
            <person name="Yang L."/>
            <person name="Bronson R.T."/>
            <person name="Buffenstein R."/>
            <person name="Wang B."/>
            <person name="Han C."/>
            <person name="Li Q."/>
            <person name="Chen L."/>
            <person name="Zhao W."/>
            <person name="Sunyaev S.R."/>
            <person name="Park T.J."/>
            <person name="Zhang G."/>
            <person name="Wang J."/>
            <person name="Gladyshev V.N."/>
        </authorList>
    </citation>
    <scope>NUCLEOTIDE SEQUENCE [LARGE SCALE GENOMIC DNA]</scope>
</reference>
<evidence type="ECO:0000256" key="4">
    <source>
        <dbReference type="ARBA" id="ARBA00070187"/>
    </source>
</evidence>
<dbReference type="PANTHER" id="PTHR21359:SF1">
    <property type="entry name" value="DUF5577 DOMAIN-CONTAINING PROTEIN"/>
    <property type="match status" value="1"/>
</dbReference>
<keyword evidence="1" id="KW-1017">Isopeptide bond</keyword>
<dbReference type="Pfam" id="PF17740">
    <property type="entry name" value="DUF5577"/>
    <property type="match status" value="1"/>
</dbReference>
<protein>
    <recommendedName>
        <fullName evidence="4">Uncharacterized protein C19orf47 homolog</fullName>
    </recommendedName>
</protein>
<dbReference type="Gene3D" id="1.10.150.50">
    <property type="entry name" value="Transcription Factor, Ets-1"/>
    <property type="match status" value="1"/>
</dbReference>
<dbReference type="AlphaFoldDB" id="G5C9Y2"/>
<feature type="domain" description="DUF5577" evidence="6">
    <location>
        <begin position="129"/>
        <end position="376"/>
    </location>
</feature>
<keyword evidence="2" id="KW-0597">Phosphoprotein</keyword>
<dbReference type="Proteomes" id="UP000006813">
    <property type="component" value="Unassembled WGS sequence"/>
</dbReference>